<evidence type="ECO:0000313" key="2">
    <source>
        <dbReference type="EMBL" id="SUZ89681.1"/>
    </source>
</evidence>
<dbReference type="PANTHER" id="PTHR43194:SF2">
    <property type="entry name" value="PEROXISOMAL MEMBRANE PROTEIN LPX1"/>
    <property type="match status" value="1"/>
</dbReference>
<feature type="non-terminal residue" evidence="2">
    <location>
        <position position="267"/>
    </location>
</feature>
<dbReference type="EMBL" id="UINC01001832">
    <property type="protein sequence ID" value="SUZ89681.1"/>
    <property type="molecule type" value="Genomic_DNA"/>
</dbReference>
<gene>
    <name evidence="2" type="ORF">METZ01_LOCUS42535</name>
</gene>
<feature type="domain" description="AB hydrolase-1" evidence="1">
    <location>
        <begin position="28"/>
        <end position="262"/>
    </location>
</feature>
<dbReference type="AlphaFoldDB" id="A0A381RDN6"/>
<dbReference type="Pfam" id="PF00561">
    <property type="entry name" value="Abhydrolase_1"/>
    <property type="match status" value="1"/>
</dbReference>
<dbReference type="SUPFAM" id="SSF53474">
    <property type="entry name" value="alpha/beta-Hydrolases"/>
    <property type="match status" value="1"/>
</dbReference>
<reference evidence="2" key="1">
    <citation type="submission" date="2018-05" db="EMBL/GenBank/DDBJ databases">
        <authorList>
            <person name="Lanie J.A."/>
            <person name="Ng W.-L."/>
            <person name="Kazmierczak K.M."/>
            <person name="Andrzejewski T.M."/>
            <person name="Davidsen T.M."/>
            <person name="Wayne K.J."/>
            <person name="Tettelin H."/>
            <person name="Glass J.I."/>
            <person name="Rusch D."/>
            <person name="Podicherti R."/>
            <person name="Tsui H.-C.T."/>
            <person name="Winkler M.E."/>
        </authorList>
    </citation>
    <scope>NUCLEOTIDE SEQUENCE</scope>
</reference>
<dbReference type="Gene3D" id="3.40.50.1820">
    <property type="entry name" value="alpha/beta hydrolase"/>
    <property type="match status" value="1"/>
</dbReference>
<organism evidence="2">
    <name type="scientific">marine metagenome</name>
    <dbReference type="NCBI Taxonomy" id="408172"/>
    <lineage>
        <taxon>unclassified sequences</taxon>
        <taxon>metagenomes</taxon>
        <taxon>ecological metagenomes</taxon>
    </lineage>
</organism>
<dbReference type="InterPro" id="IPR000073">
    <property type="entry name" value="AB_hydrolase_1"/>
</dbReference>
<evidence type="ECO:0000259" key="1">
    <source>
        <dbReference type="Pfam" id="PF00561"/>
    </source>
</evidence>
<name>A0A381RDN6_9ZZZZ</name>
<dbReference type="PANTHER" id="PTHR43194">
    <property type="entry name" value="HYDROLASE ALPHA/BETA FOLD FAMILY"/>
    <property type="match status" value="1"/>
</dbReference>
<sequence>MSNMPTAQIAQINGNSLAFYEWGQQGSPVLICLHSHTNSAASWREFAEFASSKYHVFALDQRGHGNSEWARDGYARDRFVEDLAEFVEIKDFKNMTLVGCSMGGWHSILYAAKNANNVDRIVMVDIAPEPSTERLQAPPAPPVPPEFQTFEDGYQWLRSGNALASDGRLHEEAESRLKQTDSGTWTWKADLNGFDNPLPDMTSTDLIGRYWSAIENIQCPIFEIRGAESGLVSDDTINKMKNLGKDVTSVDVASAGHVVMVDQPEAF</sequence>
<accession>A0A381RDN6</accession>
<proteinExistence type="predicted"/>
<protein>
    <recommendedName>
        <fullName evidence="1">AB hydrolase-1 domain-containing protein</fullName>
    </recommendedName>
</protein>
<dbReference type="InterPro" id="IPR050228">
    <property type="entry name" value="Carboxylesterase_BioH"/>
</dbReference>
<dbReference type="InterPro" id="IPR029058">
    <property type="entry name" value="AB_hydrolase_fold"/>
</dbReference>
<dbReference type="PRINTS" id="PR00111">
    <property type="entry name" value="ABHYDROLASE"/>
</dbReference>